<proteinExistence type="predicted"/>
<dbReference type="EMBL" id="CM046396">
    <property type="protein sequence ID" value="KAI8538314.1"/>
    <property type="molecule type" value="Genomic_DNA"/>
</dbReference>
<protein>
    <submittedName>
        <fullName evidence="1">Uncharacterized protein</fullName>
    </submittedName>
</protein>
<sequence>MDSFPPPRSGIGADMSGTSGLGIGYGKPKFRPVCPECHPYSHLHMIYSSFFFFSVFAVDYPRFGHVDATG</sequence>
<accession>A0ACC0MCL2</accession>
<dbReference type="Proteomes" id="UP001062846">
    <property type="component" value="Chromosome 9"/>
</dbReference>
<reference evidence="1" key="1">
    <citation type="submission" date="2022-02" db="EMBL/GenBank/DDBJ databases">
        <title>Plant Genome Project.</title>
        <authorList>
            <person name="Zhang R.-G."/>
        </authorList>
    </citation>
    <scope>NUCLEOTIDE SEQUENCE</scope>
    <source>
        <strain evidence="1">AT1</strain>
    </source>
</reference>
<gene>
    <name evidence="1" type="ORF">RHMOL_Rhmol09G0092800</name>
</gene>
<evidence type="ECO:0000313" key="2">
    <source>
        <dbReference type="Proteomes" id="UP001062846"/>
    </source>
</evidence>
<comment type="caution">
    <text evidence="1">The sequence shown here is derived from an EMBL/GenBank/DDBJ whole genome shotgun (WGS) entry which is preliminary data.</text>
</comment>
<name>A0ACC0MCL2_RHOML</name>
<organism evidence="1 2">
    <name type="scientific">Rhododendron molle</name>
    <name type="common">Chinese azalea</name>
    <name type="synonym">Azalea mollis</name>
    <dbReference type="NCBI Taxonomy" id="49168"/>
    <lineage>
        <taxon>Eukaryota</taxon>
        <taxon>Viridiplantae</taxon>
        <taxon>Streptophyta</taxon>
        <taxon>Embryophyta</taxon>
        <taxon>Tracheophyta</taxon>
        <taxon>Spermatophyta</taxon>
        <taxon>Magnoliopsida</taxon>
        <taxon>eudicotyledons</taxon>
        <taxon>Gunneridae</taxon>
        <taxon>Pentapetalae</taxon>
        <taxon>asterids</taxon>
        <taxon>Ericales</taxon>
        <taxon>Ericaceae</taxon>
        <taxon>Ericoideae</taxon>
        <taxon>Rhodoreae</taxon>
        <taxon>Rhododendron</taxon>
    </lineage>
</organism>
<evidence type="ECO:0000313" key="1">
    <source>
        <dbReference type="EMBL" id="KAI8538314.1"/>
    </source>
</evidence>
<keyword evidence="2" id="KW-1185">Reference proteome</keyword>